<accession>A0AAV5GGG0</accession>
<comment type="caution">
    <text evidence="3">The sequence shown here is derived from an EMBL/GenBank/DDBJ whole genome shotgun (WGS) entry which is preliminary data.</text>
</comment>
<protein>
    <recommendedName>
        <fullName evidence="2">PIN domain-containing protein</fullName>
    </recommendedName>
</protein>
<reference evidence="3 4" key="1">
    <citation type="submission" date="2021-12" db="EMBL/GenBank/DDBJ databases">
        <title>High titer production of polyol ester of fatty acids by Rhodotorula paludigena BS15 towards product separation-free biomass refinery.</title>
        <authorList>
            <person name="Mano J."/>
            <person name="Ono H."/>
            <person name="Tanaka T."/>
            <person name="Naito K."/>
            <person name="Sushida H."/>
            <person name="Ike M."/>
            <person name="Tokuyasu K."/>
            <person name="Kitaoka M."/>
        </authorList>
    </citation>
    <scope>NUCLEOTIDE SEQUENCE [LARGE SCALE GENOMIC DNA]</scope>
    <source>
        <strain evidence="3 4">BS15</strain>
    </source>
</reference>
<feature type="region of interest" description="Disordered" evidence="1">
    <location>
        <begin position="349"/>
        <end position="411"/>
    </location>
</feature>
<proteinExistence type="predicted"/>
<feature type="region of interest" description="Disordered" evidence="1">
    <location>
        <begin position="267"/>
        <end position="297"/>
    </location>
</feature>
<evidence type="ECO:0000313" key="4">
    <source>
        <dbReference type="Proteomes" id="UP001342314"/>
    </source>
</evidence>
<dbReference type="InterPro" id="IPR002716">
    <property type="entry name" value="PIN_dom"/>
</dbReference>
<evidence type="ECO:0000259" key="2">
    <source>
        <dbReference type="Pfam" id="PF13638"/>
    </source>
</evidence>
<name>A0AAV5GGG0_9BASI</name>
<organism evidence="3 4">
    <name type="scientific">Rhodotorula paludigena</name>
    <dbReference type="NCBI Taxonomy" id="86838"/>
    <lineage>
        <taxon>Eukaryota</taxon>
        <taxon>Fungi</taxon>
        <taxon>Dikarya</taxon>
        <taxon>Basidiomycota</taxon>
        <taxon>Pucciniomycotina</taxon>
        <taxon>Microbotryomycetes</taxon>
        <taxon>Sporidiobolales</taxon>
        <taxon>Sporidiobolaceae</taxon>
        <taxon>Rhodotorula</taxon>
    </lineage>
</organism>
<dbReference type="EMBL" id="BQKY01000009">
    <property type="protein sequence ID" value="GJN91626.1"/>
    <property type="molecule type" value="Genomic_DNA"/>
</dbReference>
<feature type="compositionally biased region" description="Low complexity" evidence="1">
    <location>
        <begin position="267"/>
        <end position="278"/>
    </location>
</feature>
<dbReference type="Gene3D" id="3.40.50.1010">
    <property type="entry name" value="5'-nuclease"/>
    <property type="match status" value="1"/>
</dbReference>
<feature type="compositionally biased region" description="Gly residues" evidence="1">
    <location>
        <begin position="378"/>
        <end position="404"/>
    </location>
</feature>
<evidence type="ECO:0000313" key="3">
    <source>
        <dbReference type="EMBL" id="GJN91626.1"/>
    </source>
</evidence>
<dbReference type="Proteomes" id="UP001342314">
    <property type="component" value="Unassembled WGS sequence"/>
</dbReference>
<dbReference type="AlphaFoldDB" id="A0AAV5GGG0"/>
<gene>
    <name evidence="3" type="ORF">Rhopal_004649-T1</name>
</gene>
<feature type="compositionally biased region" description="Gly residues" evidence="1">
    <location>
        <begin position="361"/>
        <end position="370"/>
    </location>
</feature>
<feature type="domain" description="PIN" evidence="2">
    <location>
        <begin position="78"/>
        <end position="184"/>
    </location>
</feature>
<feature type="region of interest" description="Disordered" evidence="1">
    <location>
        <begin position="38"/>
        <end position="69"/>
    </location>
</feature>
<sequence>MESDQQKRERQAKALGAAFLAHQVSQLERDVDTLAFSRDPRLHGGARGRGRGGGRGGSSGAAGPRAGAAHEAHREVRVVDASVLVHALPVLKRWVRQDQYQLVVPLCALSTLDLLKKAPQPLHDLAREATRFLETQLDIARQIRAAFSPADADARTRLRAQRQDEEVPWTEVEKLFTVPDDWVVELPEGVELPVLEDEAAEMAPLPGPAASDIPLHLRSTLQCVLYFHLHRAPSTPPDSPVGVIYKSNLSTPPPLASSLAKLVSSSSASTVRSSAPSSPRKPRRPTDSTSSSSAPLEPDYLALSSGDALAYYLSIFFPSVSLGNGAPPLHAVPSTEVDAAGAWLRQQAQAMARMREAEAGSGSGRGGGGDGKGRGRGRGGGGGGRGRGGGRGGAGQGGGSGGGAHKALFVP</sequence>
<evidence type="ECO:0000256" key="1">
    <source>
        <dbReference type="SAM" id="MobiDB-lite"/>
    </source>
</evidence>
<keyword evidence="4" id="KW-1185">Reference proteome</keyword>
<dbReference type="Pfam" id="PF13638">
    <property type="entry name" value="PIN_4"/>
    <property type="match status" value="1"/>
</dbReference>